<dbReference type="InterPro" id="IPR036388">
    <property type="entry name" value="WH-like_DNA-bd_sf"/>
</dbReference>
<evidence type="ECO:0000256" key="5">
    <source>
        <dbReference type="ARBA" id="ARBA00023125"/>
    </source>
</evidence>
<dbReference type="GO" id="GO:0000786">
    <property type="term" value="C:nucleosome"/>
    <property type="evidence" value="ECO:0007669"/>
    <property type="project" value="InterPro"/>
</dbReference>
<dbReference type="PANTHER" id="PTHR11467:SF36">
    <property type="entry name" value="HISTONE 24-RELATED"/>
    <property type="match status" value="1"/>
</dbReference>
<dbReference type="GO" id="GO:0045910">
    <property type="term" value="P:negative regulation of DNA recombination"/>
    <property type="evidence" value="ECO:0007669"/>
    <property type="project" value="TreeGrafter"/>
</dbReference>
<proteinExistence type="inferred from homology"/>
<keyword evidence="3 7" id="KW-0158">Chromosome</keyword>
<protein>
    <submittedName>
        <fullName evidence="10">H15 domain-containing protein</fullName>
    </submittedName>
</protein>
<feature type="compositionally biased region" description="Basic and acidic residues" evidence="8">
    <location>
        <begin position="151"/>
        <end position="165"/>
    </location>
</feature>
<name>A0A0R3PHB0_ANGCS</name>
<feature type="domain" description="H15" evidence="9">
    <location>
        <begin position="68"/>
        <end position="144"/>
    </location>
</feature>
<keyword evidence="5 7" id="KW-0238">DNA-binding</keyword>
<keyword evidence="4" id="KW-0007">Acetylation</keyword>
<keyword evidence="6 7" id="KW-0539">Nucleus</keyword>
<comment type="similarity">
    <text evidence="7">Belongs to the histone H1/H5 family.</text>
</comment>
<dbReference type="AlphaFoldDB" id="A0A0R3PHB0"/>
<dbReference type="InterPro" id="IPR005818">
    <property type="entry name" value="Histone_H1/H5_H15"/>
</dbReference>
<evidence type="ECO:0000256" key="3">
    <source>
        <dbReference type="ARBA" id="ARBA00022454"/>
    </source>
</evidence>
<dbReference type="GO" id="GO:0030527">
    <property type="term" value="F:structural constituent of chromatin"/>
    <property type="evidence" value="ECO:0007669"/>
    <property type="project" value="InterPro"/>
</dbReference>
<dbReference type="Gene3D" id="1.10.10.10">
    <property type="entry name" value="Winged helix-like DNA-binding domain superfamily/Winged helix DNA-binding domain"/>
    <property type="match status" value="1"/>
</dbReference>
<dbReference type="GO" id="GO:0030261">
    <property type="term" value="P:chromosome condensation"/>
    <property type="evidence" value="ECO:0007669"/>
    <property type="project" value="TreeGrafter"/>
</dbReference>
<evidence type="ECO:0000313" key="10">
    <source>
        <dbReference type="WBParaSite" id="ACOC_0000373701-mRNA-1"/>
    </source>
</evidence>
<organism evidence="10">
    <name type="scientific">Angiostrongylus costaricensis</name>
    <name type="common">Nematode worm</name>
    <dbReference type="NCBI Taxonomy" id="334426"/>
    <lineage>
        <taxon>Eukaryota</taxon>
        <taxon>Metazoa</taxon>
        <taxon>Ecdysozoa</taxon>
        <taxon>Nematoda</taxon>
        <taxon>Chromadorea</taxon>
        <taxon>Rhabditida</taxon>
        <taxon>Rhabditina</taxon>
        <taxon>Rhabditomorpha</taxon>
        <taxon>Strongyloidea</taxon>
        <taxon>Metastrongylidae</taxon>
        <taxon>Angiostrongylus</taxon>
    </lineage>
</organism>
<evidence type="ECO:0000256" key="7">
    <source>
        <dbReference type="RuleBase" id="RU003894"/>
    </source>
</evidence>
<evidence type="ECO:0000259" key="9">
    <source>
        <dbReference type="PROSITE" id="PS51504"/>
    </source>
</evidence>
<dbReference type="OMA" id="YGTMIKS"/>
<dbReference type="InterPro" id="IPR036390">
    <property type="entry name" value="WH_DNA-bd_sf"/>
</dbReference>
<reference evidence="10" key="1">
    <citation type="submission" date="2017-02" db="UniProtKB">
        <authorList>
            <consortium name="WormBaseParasite"/>
        </authorList>
    </citation>
    <scope>IDENTIFICATION</scope>
</reference>
<dbReference type="PANTHER" id="PTHR11467">
    <property type="entry name" value="HISTONE H1"/>
    <property type="match status" value="1"/>
</dbReference>
<evidence type="ECO:0000256" key="6">
    <source>
        <dbReference type="ARBA" id="ARBA00023242"/>
    </source>
</evidence>
<evidence type="ECO:0000256" key="8">
    <source>
        <dbReference type="SAM" id="MobiDB-lite"/>
    </source>
</evidence>
<dbReference type="PROSITE" id="PS51504">
    <property type="entry name" value="H15"/>
    <property type="match status" value="1"/>
</dbReference>
<dbReference type="InterPro" id="IPR005819">
    <property type="entry name" value="H1/H5"/>
</dbReference>
<evidence type="ECO:0000256" key="4">
    <source>
        <dbReference type="ARBA" id="ARBA00022990"/>
    </source>
</evidence>
<dbReference type="FunFam" id="1.10.10.10:FF:000140">
    <property type="entry name" value="Histone H1.0"/>
    <property type="match status" value="1"/>
</dbReference>
<dbReference type="GO" id="GO:0005634">
    <property type="term" value="C:nucleus"/>
    <property type="evidence" value="ECO:0007669"/>
    <property type="project" value="UniProtKB-SubCell"/>
</dbReference>
<feature type="compositionally biased region" description="Basic residues" evidence="8">
    <location>
        <begin position="179"/>
        <end position="201"/>
    </location>
</feature>
<dbReference type="WBParaSite" id="ACOC_0000373701-mRNA-1">
    <property type="protein sequence ID" value="ACOC_0000373701-mRNA-1"/>
    <property type="gene ID" value="ACOC_0000373701"/>
</dbReference>
<feature type="region of interest" description="Disordered" evidence="8">
    <location>
        <begin position="151"/>
        <end position="201"/>
    </location>
</feature>
<dbReference type="GO" id="GO:0031492">
    <property type="term" value="F:nucleosomal DNA binding"/>
    <property type="evidence" value="ECO:0007669"/>
    <property type="project" value="TreeGrafter"/>
</dbReference>
<comment type="subcellular location">
    <subcellularLocation>
        <location evidence="2">Chromosome</location>
    </subcellularLocation>
    <subcellularLocation>
        <location evidence="1 7">Nucleus</location>
    </subcellularLocation>
</comment>
<dbReference type="SMART" id="SM00526">
    <property type="entry name" value="H15"/>
    <property type="match status" value="1"/>
</dbReference>
<dbReference type="CDD" id="cd00073">
    <property type="entry name" value="H15"/>
    <property type="match status" value="1"/>
</dbReference>
<accession>A0A0R3PHB0</accession>
<evidence type="ECO:0000256" key="1">
    <source>
        <dbReference type="ARBA" id="ARBA00004123"/>
    </source>
</evidence>
<dbReference type="PRINTS" id="PR00624">
    <property type="entry name" value="HISTONEH5"/>
</dbReference>
<evidence type="ECO:0000256" key="2">
    <source>
        <dbReference type="ARBA" id="ARBA00004286"/>
    </source>
</evidence>
<dbReference type="Pfam" id="PF00538">
    <property type="entry name" value="Linker_histone"/>
    <property type="match status" value="1"/>
</dbReference>
<dbReference type="SUPFAM" id="SSF46785">
    <property type="entry name" value="Winged helix' DNA-binding domain"/>
    <property type="match status" value="1"/>
</dbReference>
<sequence length="201" mass="21753">LLLVDNVRSCCGSCYDVHVHVRGQEEDEGFLAFSHTASFFFDVVLRDVSVQLQVTKPKGEKKARTIASHPVYGTMIKSAIKELKDRKGASKRAILKFIVQKYKVGESEKQINARLRVALKRGVRSGLLTQASGTGAAGRFRLAEKSSHEAAAKIAKPEVKSKAKPETGAAAISSPQKVAMKKVAVKPKSPKKTKKASPAKA</sequence>
<dbReference type="GO" id="GO:0006334">
    <property type="term" value="P:nucleosome assembly"/>
    <property type="evidence" value="ECO:0007669"/>
    <property type="project" value="InterPro"/>
</dbReference>
<dbReference type="GO" id="GO:0003690">
    <property type="term" value="F:double-stranded DNA binding"/>
    <property type="evidence" value="ECO:0007669"/>
    <property type="project" value="TreeGrafter"/>
</dbReference>